<feature type="region of interest" description="Disordered" evidence="1">
    <location>
        <begin position="633"/>
        <end position="661"/>
    </location>
</feature>
<dbReference type="Gene3D" id="3.40.50.300">
    <property type="entry name" value="P-loop containing nucleotide triphosphate hydrolases"/>
    <property type="match status" value="2"/>
</dbReference>
<comment type="caution">
    <text evidence="2">The sequence shown here is derived from an EMBL/GenBank/DDBJ whole genome shotgun (WGS) entry which is preliminary data.</text>
</comment>
<evidence type="ECO:0000313" key="2">
    <source>
        <dbReference type="EMBL" id="MDR5893125.1"/>
    </source>
</evidence>
<dbReference type="EMBL" id="JARWAL010000008">
    <property type="protein sequence ID" value="MDR5893125.1"/>
    <property type="molecule type" value="Genomic_DNA"/>
</dbReference>
<dbReference type="RefSeq" id="WP_309636775.1">
    <property type="nucleotide sequence ID" value="NZ_JARWAL010000008.1"/>
</dbReference>
<accession>A0ABU1GMR2</accession>
<dbReference type="InterPro" id="IPR027417">
    <property type="entry name" value="P-loop_NTPase"/>
</dbReference>
<dbReference type="InterPro" id="IPR025955">
    <property type="entry name" value="TraC/Conjuga_ATPase"/>
</dbReference>
<feature type="compositionally biased region" description="Acidic residues" evidence="1">
    <location>
        <begin position="642"/>
        <end position="661"/>
    </location>
</feature>
<name>A0ABU1GMR2_9GAMM</name>
<gene>
    <name evidence="2" type="ORF">QC820_09875</name>
</gene>
<proteinExistence type="predicted"/>
<sequence>MSKFDDLMNRLFGSAWAGDSDTGQTQEAVFSDRDEAEQDETPAAEPEALAALNSDVHGRPLALPRGKAPSVAELRAHFRRAPSFSNYLPWVEYLPESGCFLLEDGVSVGVVAEVFPIATEGRAPESLEAIRDQIEAAFQDSLPEYEQHPWVVQLFVKDEVDARPDLECMRDYVRPRARETEFTQDWLASMGAHLKAISKPSGLFQDDGVTQTRWRGQTRRTRLVLYRWLGKKRQAGERQRGLSPEQAANQVYERLAAALHGAGLRLERYDGRAFHRWLLPRFNPRPRLAPDDPARFYALCDYPEDAGDVAWNYDLAEGMLFNSPRGDVETGLWWFDGLPQCCVVVEEMRRAPVVGHLTGEVRRSDGQASNALMDKLPEGTEAVLTIVATPQEPLEDHINRLHSKAVGDSVLARQVREDCETARRYLGQNHKLYQSTLAFYLMGDDEQDLQQRSMELATQLLQVNLSPVDPEDEVAGLNTYLRWLPMNFDPEQDRKNRWYTQFNYIHHLANLAPVFGRGRGTGHPGMTFFNRGGETFSFDPLNLEDRSANAHMLVFGPTGAGKSATLNGVLSQVMAMHRPRLFIIEVGNSFGLLGQYFERKGMSVNQVKLSPGCGARLPPFAAATRLLENEVEERRLARDAEDANPFEEAPLEEEEEQPDEERDLLGEMEITARLMITGGDPKEEREFRRADRRMVRDAIYRAAECCREEGRDCMTQDVREALYAISRDTEIPEERQRRAYDMGEAMGLFCDGFDGEVFNRPGTAWPECDVTIIDLAHFAREGYEAQLALAVISVTNMITNLAERDQYSGRPIVQVIDECHLLTVNPLLSPYLVKVGKMGRKLSHWIWMATQNLEDFPDAARKLLNMIEFWLCLYMPPDEIEQVSRFKELTATQRKLMASATKVSKKYTEGVVLSGRLEALFRVVPPSLYLALAGTEGEEKAERMRVMREQGCSELEAVLHITRRLDEARGIGAATKESV</sequence>
<reference evidence="2 3" key="1">
    <citation type="submission" date="2023-04" db="EMBL/GenBank/DDBJ databases">
        <title>A long-awaited taxogenomic arrangement of the family Halomonadaceae.</title>
        <authorList>
            <person name="De La Haba R."/>
            <person name="Chuvochina M."/>
            <person name="Wittouck S."/>
            <person name="Arahal D.R."/>
            <person name="Sanchez-Porro C."/>
            <person name="Hugenholtz P."/>
            <person name="Ventosa A."/>
        </authorList>
    </citation>
    <scope>NUCLEOTIDE SEQUENCE [LARGE SCALE GENOMIC DNA]</scope>
    <source>
        <strain evidence="2 3">DSM 17332</strain>
    </source>
</reference>
<organism evidence="2 3">
    <name type="scientific">Halomonas mongoliensis</name>
    <dbReference type="NCBI Taxonomy" id="321265"/>
    <lineage>
        <taxon>Bacteria</taxon>
        <taxon>Pseudomonadati</taxon>
        <taxon>Pseudomonadota</taxon>
        <taxon>Gammaproteobacteria</taxon>
        <taxon>Oceanospirillales</taxon>
        <taxon>Halomonadaceae</taxon>
        <taxon>Halomonas</taxon>
    </lineage>
</organism>
<dbReference type="InterPro" id="IPR022303">
    <property type="entry name" value="Conjug_Trfer_ATPase"/>
</dbReference>
<evidence type="ECO:0000256" key="1">
    <source>
        <dbReference type="SAM" id="MobiDB-lite"/>
    </source>
</evidence>
<keyword evidence="3" id="KW-1185">Reference proteome</keyword>
<protein>
    <submittedName>
        <fullName evidence="2">Conjugative transfer ATPase</fullName>
    </submittedName>
</protein>
<dbReference type="Pfam" id="PF11130">
    <property type="entry name" value="TraC_F_IV"/>
    <property type="match status" value="1"/>
</dbReference>
<dbReference type="InterPro" id="IPR051162">
    <property type="entry name" value="T4SS_component"/>
</dbReference>
<feature type="region of interest" description="Disordered" evidence="1">
    <location>
        <begin position="14"/>
        <end position="44"/>
    </location>
</feature>
<dbReference type="PANTHER" id="PTHR30121:SF6">
    <property type="entry name" value="SLR6007 PROTEIN"/>
    <property type="match status" value="1"/>
</dbReference>
<dbReference type="PANTHER" id="PTHR30121">
    <property type="entry name" value="UNCHARACTERIZED PROTEIN YJGR-RELATED"/>
    <property type="match status" value="1"/>
</dbReference>
<dbReference type="NCBIfam" id="TIGR03744">
    <property type="entry name" value="traC_PFL_4706"/>
    <property type="match status" value="1"/>
</dbReference>
<evidence type="ECO:0000313" key="3">
    <source>
        <dbReference type="Proteomes" id="UP001252270"/>
    </source>
</evidence>
<dbReference type="SUPFAM" id="SSF52540">
    <property type="entry name" value="P-loop containing nucleoside triphosphate hydrolases"/>
    <property type="match status" value="1"/>
</dbReference>
<dbReference type="Proteomes" id="UP001252270">
    <property type="component" value="Unassembled WGS sequence"/>
</dbReference>